<dbReference type="InterPro" id="IPR036249">
    <property type="entry name" value="Thioredoxin-like_sf"/>
</dbReference>
<evidence type="ECO:0000313" key="4">
    <source>
        <dbReference type="EMBL" id="ODN84365.1"/>
    </source>
</evidence>
<keyword evidence="2" id="KW-1015">Disulfide bond</keyword>
<dbReference type="OrthoDB" id="2121326at2759"/>
<dbReference type="SUPFAM" id="SSF52833">
    <property type="entry name" value="Thioredoxin-like"/>
    <property type="match status" value="1"/>
</dbReference>
<dbReference type="GO" id="GO:0015035">
    <property type="term" value="F:protein-disulfide reductase activity"/>
    <property type="evidence" value="ECO:0007669"/>
    <property type="project" value="InterPro"/>
</dbReference>
<name>A0A1E3I7M4_9TREE</name>
<gene>
    <name evidence="4" type="ORF">L202_00331</name>
</gene>
<dbReference type="InterPro" id="IPR005746">
    <property type="entry name" value="Thioredoxin"/>
</dbReference>
<dbReference type="CDD" id="cd02947">
    <property type="entry name" value="TRX_family"/>
    <property type="match status" value="1"/>
</dbReference>
<dbReference type="NCBIfam" id="TIGR01068">
    <property type="entry name" value="thioredoxin"/>
    <property type="match status" value="1"/>
</dbReference>
<dbReference type="Gene3D" id="3.40.30.10">
    <property type="entry name" value="Glutaredoxin"/>
    <property type="match status" value="1"/>
</dbReference>
<accession>A0A1E3I7M4</accession>
<dbReference type="STRING" id="1295533.A0A1E3I7M4"/>
<evidence type="ECO:0000313" key="5">
    <source>
        <dbReference type="Proteomes" id="UP000094065"/>
    </source>
</evidence>
<dbReference type="PROSITE" id="PS51352">
    <property type="entry name" value="THIOREDOXIN_2"/>
    <property type="match status" value="1"/>
</dbReference>
<dbReference type="EMBL" id="AWGJ01000001">
    <property type="protein sequence ID" value="ODN84365.1"/>
    <property type="molecule type" value="Genomic_DNA"/>
</dbReference>
<dbReference type="RefSeq" id="XP_018998168.1">
    <property type="nucleotide sequence ID" value="XM_019133463.1"/>
</dbReference>
<sequence length="147" mass="16499">MRIKLRNLPSRPQFLAYHFPPSCAFVLTNNPSTLATKHQYNTMVKAIESYDEWKALTTSAENIVVVDYWATWCGPCKMISPHFAKLEDKFPSVKFVKVDVEEQEEVAKEAAIKAMPTFIAYKDGKPFKTITGAAPAKITGLLEEVTA</sequence>
<dbReference type="AlphaFoldDB" id="A0A1E3I7M4"/>
<dbReference type="InterPro" id="IPR013766">
    <property type="entry name" value="Thioredoxin_domain"/>
</dbReference>
<dbReference type="PRINTS" id="PR00421">
    <property type="entry name" value="THIOREDOXIN"/>
</dbReference>
<dbReference type="RefSeq" id="XP_018998167.1">
    <property type="nucleotide sequence ID" value="XM_019133462.1"/>
</dbReference>
<dbReference type="EMBL" id="AWGJ01000001">
    <property type="protein sequence ID" value="ODN84364.1"/>
    <property type="molecule type" value="Genomic_DNA"/>
</dbReference>
<dbReference type="PANTHER" id="PTHR46115">
    <property type="entry name" value="THIOREDOXIN-LIKE PROTEIN 1"/>
    <property type="match status" value="1"/>
</dbReference>
<dbReference type="Proteomes" id="UP000094065">
    <property type="component" value="Unassembled WGS sequence"/>
</dbReference>
<dbReference type="InterPro" id="IPR017937">
    <property type="entry name" value="Thioredoxin_CS"/>
</dbReference>
<dbReference type="FunFam" id="3.40.30.10:FF:000245">
    <property type="entry name" value="Thioredoxin"/>
    <property type="match status" value="1"/>
</dbReference>
<organism evidence="4 5">
    <name type="scientific">Cryptococcus amylolentus CBS 6039</name>
    <dbReference type="NCBI Taxonomy" id="1295533"/>
    <lineage>
        <taxon>Eukaryota</taxon>
        <taxon>Fungi</taxon>
        <taxon>Dikarya</taxon>
        <taxon>Basidiomycota</taxon>
        <taxon>Agaricomycotina</taxon>
        <taxon>Tremellomycetes</taxon>
        <taxon>Tremellales</taxon>
        <taxon>Cryptococcaceae</taxon>
        <taxon>Cryptococcus</taxon>
    </lineage>
</organism>
<keyword evidence="5" id="KW-1185">Reference proteome</keyword>
<evidence type="ECO:0000256" key="1">
    <source>
        <dbReference type="ARBA" id="ARBA00020570"/>
    </source>
</evidence>
<comment type="caution">
    <text evidence="4">The sequence shown here is derived from an EMBL/GenBank/DDBJ whole genome shotgun (WGS) entry which is preliminary data.</text>
</comment>
<reference evidence="4 5" key="1">
    <citation type="submission" date="2016-06" db="EMBL/GenBank/DDBJ databases">
        <title>Evolution of pathogenesis and genome organization in the Tremellales.</title>
        <authorList>
            <person name="Cuomo C."/>
            <person name="Litvintseva A."/>
            <person name="Heitman J."/>
            <person name="Chen Y."/>
            <person name="Sun S."/>
            <person name="Springer D."/>
            <person name="Dromer F."/>
            <person name="Young S."/>
            <person name="Zeng Q."/>
            <person name="Chapman S."/>
            <person name="Gujja S."/>
            <person name="Saif S."/>
            <person name="Birren B."/>
        </authorList>
    </citation>
    <scope>NUCLEOTIDE SEQUENCE [LARGE SCALE GENOMIC DNA]</scope>
    <source>
        <strain evidence="4 5">CBS 6039</strain>
    </source>
</reference>
<feature type="domain" description="Thioredoxin" evidence="3">
    <location>
        <begin position="18"/>
        <end position="147"/>
    </location>
</feature>
<protein>
    <recommendedName>
        <fullName evidence="1">Thioredoxin</fullName>
    </recommendedName>
</protein>
<dbReference type="PROSITE" id="PS00194">
    <property type="entry name" value="THIOREDOXIN_1"/>
    <property type="match status" value="1"/>
</dbReference>
<proteinExistence type="predicted"/>
<dbReference type="GeneID" id="30151640"/>
<evidence type="ECO:0000256" key="2">
    <source>
        <dbReference type="ARBA" id="ARBA00023157"/>
    </source>
</evidence>
<evidence type="ECO:0000259" key="3">
    <source>
        <dbReference type="PROSITE" id="PS51352"/>
    </source>
</evidence>
<dbReference type="Pfam" id="PF00085">
    <property type="entry name" value="Thioredoxin"/>
    <property type="match status" value="1"/>
</dbReference>